<reference evidence="5 6" key="1">
    <citation type="submission" date="2022-12" db="EMBL/GenBank/DDBJ databases">
        <title>Chromosome-level genome of Tegillarca granosa.</title>
        <authorList>
            <person name="Kim J."/>
        </authorList>
    </citation>
    <scope>NUCLEOTIDE SEQUENCE [LARGE SCALE GENOMIC DNA]</scope>
    <source>
        <strain evidence="5">Teg-2019</strain>
        <tissue evidence="5">Adductor muscle</tissue>
    </source>
</reference>
<feature type="compositionally biased region" description="Basic residues" evidence="3">
    <location>
        <begin position="259"/>
        <end position="270"/>
    </location>
</feature>
<evidence type="ECO:0000313" key="6">
    <source>
        <dbReference type="Proteomes" id="UP001217089"/>
    </source>
</evidence>
<evidence type="ECO:0000256" key="1">
    <source>
        <dbReference type="ARBA" id="ARBA00006215"/>
    </source>
</evidence>
<dbReference type="EMBL" id="JARBDR010000030">
    <property type="protein sequence ID" value="KAJ8321558.1"/>
    <property type="molecule type" value="Genomic_DNA"/>
</dbReference>
<gene>
    <name evidence="5" type="ORF">KUTeg_000889</name>
</gene>
<dbReference type="InterPro" id="IPR032732">
    <property type="entry name" value="SPATA6_N"/>
</dbReference>
<evidence type="ECO:0000256" key="3">
    <source>
        <dbReference type="SAM" id="MobiDB-lite"/>
    </source>
</evidence>
<organism evidence="5 6">
    <name type="scientific">Tegillarca granosa</name>
    <name type="common">Malaysian cockle</name>
    <name type="synonym">Anadara granosa</name>
    <dbReference type="NCBI Taxonomy" id="220873"/>
    <lineage>
        <taxon>Eukaryota</taxon>
        <taxon>Metazoa</taxon>
        <taxon>Spiralia</taxon>
        <taxon>Lophotrochozoa</taxon>
        <taxon>Mollusca</taxon>
        <taxon>Bivalvia</taxon>
        <taxon>Autobranchia</taxon>
        <taxon>Pteriomorphia</taxon>
        <taxon>Arcoida</taxon>
        <taxon>Arcoidea</taxon>
        <taxon>Arcidae</taxon>
        <taxon>Tegillarca</taxon>
    </lineage>
</organism>
<dbReference type="InterPro" id="IPR042769">
    <property type="entry name" value="SPATA6_fam"/>
</dbReference>
<name>A0ABQ9FWC4_TEGGR</name>
<proteinExistence type="inferred from homology"/>
<sequence>MPRRALRCLVDLNIKAVSAPGVWLPSREDVYLSISVLGQYRNTKLLRAIFPLYFNERFIFEKVFYSALDPSEVVEYLEDDLVVFELLQLDSFGGAVRLASYSTNARDFLFPYPTLAPVYCSPGREILLGRTINFPGIAPKLEFTTTTTINESRTPEIDALDDALKEERRSRSRQRSRSRSRSRPRSRSAARTYITVDSDEDLKNYHRPTVSSVFRSRSASPYTRHRSCSVDERPPFVVRRLNEDLIGRVPGYETEKSKKAVKKKGKRSTSRPRSALSDRYDSGGYDSDYSSYPSLRRKYYISKVLRDSADPLPVYGSRYVSDEDDDAEVAALTSSLNNYYIRPRSRSPSPLLYRSSYKDRYLDSPLTASERVELRVQDALRRSRSRSKSIEDLARSVSPISGSLPPLRYYRNSLDDLEIDTRIAESRSQVHLNNGKYWTQTAAQLSAKPHREVFNDNLSTLYSRLYKNAKKMV</sequence>
<accession>A0ABQ9FWC4</accession>
<dbReference type="Proteomes" id="UP001217089">
    <property type="component" value="Unassembled WGS sequence"/>
</dbReference>
<keyword evidence="2" id="KW-0597">Phosphoprotein</keyword>
<keyword evidence="6" id="KW-1185">Reference proteome</keyword>
<feature type="region of interest" description="Disordered" evidence="3">
    <location>
        <begin position="152"/>
        <end position="195"/>
    </location>
</feature>
<comment type="caution">
    <text evidence="5">The sequence shown here is derived from an EMBL/GenBank/DDBJ whole genome shotgun (WGS) entry which is preliminary data.</text>
</comment>
<feature type="compositionally biased region" description="Basic residues" evidence="3">
    <location>
        <begin position="170"/>
        <end position="188"/>
    </location>
</feature>
<feature type="region of interest" description="Disordered" evidence="3">
    <location>
        <begin position="255"/>
        <end position="283"/>
    </location>
</feature>
<dbReference type="PANTHER" id="PTHR16435">
    <property type="entry name" value="SPERMATOGENESIS-ASSOCIATED PROTEIN 6 SPATA6"/>
    <property type="match status" value="1"/>
</dbReference>
<evidence type="ECO:0000259" key="4">
    <source>
        <dbReference type="Pfam" id="PF14909"/>
    </source>
</evidence>
<comment type="similarity">
    <text evidence="1">Belongs to the SPATA6 family.</text>
</comment>
<protein>
    <recommendedName>
        <fullName evidence="4">Spermatogenesis-associated protein 6 N-terminal domain-containing protein</fullName>
    </recommendedName>
</protein>
<dbReference type="PANTHER" id="PTHR16435:SF6">
    <property type="entry name" value="IP09370P"/>
    <property type="match status" value="1"/>
</dbReference>
<feature type="domain" description="Spermatogenesis-associated protein 6 N-terminal" evidence="4">
    <location>
        <begin position="10"/>
        <end position="149"/>
    </location>
</feature>
<evidence type="ECO:0000313" key="5">
    <source>
        <dbReference type="EMBL" id="KAJ8321558.1"/>
    </source>
</evidence>
<evidence type="ECO:0000256" key="2">
    <source>
        <dbReference type="ARBA" id="ARBA00022553"/>
    </source>
</evidence>
<dbReference type="Pfam" id="PF14909">
    <property type="entry name" value="SPATA6"/>
    <property type="match status" value="1"/>
</dbReference>